<dbReference type="Pfam" id="PF07505">
    <property type="entry name" value="DUF5131"/>
    <property type="match status" value="1"/>
</dbReference>
<sequence>MAETQIEWTDSTWNPVAGCSIVTAGCTHCYAMEMAKRLEAMGIEKYAGLTRKTGKRTVWNGVVREDREALLVPYGWKKPRKIFVNSMSDLFHERVSDAFILDVWKVRA</sequence>
<evidence type="ECO:0000313" key="2">
    <source>
        <dbReference type="Proteomes" id="UP000184533"/>
    </source>
</evidence>
<evidence type="ECO:0000313" key="1">
    <source>
        <dbReference type="EMBL" id="SHF80199.1"/>
    </source>
</evidence>
<dbReference type="InterPro" id="IPR011101">
    <property type="entry name" value="DUF5131"/>
</dbReference>
<name>A0A1M5ELU5_9HYPH</name>
<dbReference type="AlphaFoldDB" id="A0A1M5ELU5"/>
<reference evidence="1 2" key="1">
    <citation type="submission" date="2016-11" db="EMBL/GenBank/DDBJ databases">
        <authorList>
            <person name="Jaros S."/>
            <person name="Januszkiewicz K."/>
            <person name="Wedrychowicz H."/>
        </authorList>
    </citation>
    <scope>NUCLEOTIDE SEQUENCE [LARGE SCALE GENOMIC DNA]</scope>
    <source>
        <strain evidence="1 2">DSM 17137</strain>
    </source>
</reference>
<organism evidence="1 2">
    <name type="scientific">Devosia limi DSM 17137</name>
    <dbReference type="NCBI Taxonomy" id="1121477"/>
    <lineage>
        <taxon>Bacteria</taxon>
        <taxon>Pseudomonadati</taxon>
        <taxon>Pseudomonadota</taxon>
        <taxon>Alphaproteobacteria</taxon>
        <taxon>Hyphomicrobiales</taxon>
        <taxon>Devosiaceae</taxon>
        <taxon>Devosia</taxon>
    </lineage>
</organism>
<protein>
    <submittedName>
        <fullName evidence="1">Phage protein Gp37/Gp68</fullName>
    </submittedName>
</protein>
<proteinExistence type="predicted"/>
<accession>A0A1M5ELU5</accession>
<dbReference type="EMBL" id="FQVC01000014">
    <property type="protein sequence ID" value="SHF80199.1"/>
    <property type="molecule type" value="Genomic_DNA"/>
</dbReference>
<dbReference type="Proteomes" id="UP000184533">
    <property type="component" value="Unassembled WGS sequence"/>
</dbReference>
<gene>
    <name evidence="1" type="ORF">SAMN02745223_03570</name>
</gene>